<evidence type="ECO:0000313" key="3">
    <source>
        <dbReference type="Proteomes" id="UP001596222"/>
    </source>
</evidence>
<feature type="signal peptide" evidence="1">
    <location>
        <begin position="1"/>
        <end position="27"/>
    </location>
</feature>
<protein>
    <submittedName>
        <fullName evidence="2">Peptidase inhibitor family I36 protein</fullName>
    </submittedName>
</protein>
<sequence length="146" mass="15244">MGKLRTILTGAALAALTVTAMPLAAHAAGTAPAPVGTGTSAAPPADGKLYAYEGYNYTGFSCSWTGNSNNWGQCRNQASSLWNNGFPGNLDDVWVYWAPNRTEARRGVHNGVAISNLATVTFDAGTGKGAGQNLNDNISSHQWTNL</sequence>
<dbReference type="Gene3D" id="2.60.20.10">
    <property type="entry name" value="Crystallins"/>
    <property type="match status" value="1"/>
</dbReference>
<feature type="chain" id="PRO_5046752986" evidence="1">
    <location>
        <begin position="28"/>
        <end position="146"/>
    </location>
</feature>
<comment type="caution">
    <text evidence="2">The sequence shown here is derived from an EMBL/GenBank/DDBJ whole genome shotgun (WGS) entry which is preliminary data.</text>
</comment>
<accession>A0ABV9ZWC5</accession>
<reference evidence="3" key="1">
    <citation type="journal article" date="2019" name="Int. J. Syst. Evol. Microbiol.">
        <title>The Global Catalogue of Microorganisms (GCM) 10K type strain sequencing project: providing services to taxonomists for standard genome sequencing and annotation.</title>
        <authorList>
            <consortium name="The Broad Institute Genomics Platform"/>
            <consortium name="The Broad Institute Genome Sequencing Center for Infectious Disease"/>
            <person name="Wu L."/>
            <person name="Ma J."/>
        </authorList>
    </citation>
    <scope>NUCLEOTIDE SEQUENCE [LARGE SCALE GENOMIC DNA]</scope>
    <source>
        <strain evidence="3">CGMCC 4.1641</strain>
    </source>
</reference>
<name>A0ABV9ZWC5_9ACTN</name>
<dbReference type="Proteomes" id="UP001596222">
    <property type="component" value="Unassembled WGS sequence"/>
</dbReference>
<organism evidence="2 3">
    <name type="scientific">Streptomyces aureoversilis</name>
    <dbReference type="NCBI Taxonomy" id="67277"/>
    <lineage>
        <taxon>Bacteria</taxon>
        <taxon>Bacillati</taxon>
        <taxon>Actinomycetota</taxon>
        <taxon>Actinomycetes</taxon>
        <taxon>Kitasatosporales</taxon>
        <taxon>Streptomycetaceae</taxon>
        <taxon>Streptomyces</taxon>
    </lineage>
</organism>
<proteinExistence type="predicted"/>
<evidence type="ECO:0000313" key="2">
    <source>
        <dbReference type="EMBL" id="MFC5144819.1"/>
    </source>
</evidence>
<dbReference type="RefSeq" id="WP_382038907.1">
    <property type="nucleotide sequence ID" value="NZ_JBHSKJ010000004.1"/>
</dbReference>
<gene>
    <name evidence="2" type="ORF">ACFPP6_09070</name>
</gene>
<keyword evidence="3" id="KW-1185">Reference proteome</keyword>
<dbReference type="Pfam" id="PF03995">
    <property type="entry name" value="Inhibitor_I36"/>
    <property type="match status" value="1"/>
</dbReference>
<evidence type="ECO:0000256" key="1">
    <source>
        <dbReference type="SAM" id="SignalP"/>
    </source>
</evidence>
<keyword evidence="1" id="KW-0732">Signal</keyword>
<dbReference type="EMBL" id="JBHSKJ010000004">
    <property type="protein sequence ID" value="MFC5144819.1"/>
    <property type="molecule type" value="Genomic_DNA"/>
</dbReference>